<evidence type="ECO:0000259" key="1">
    <source>
        <dbReference type="Pfam" id="PF02492"/>
    </source>
</evidence>
<dbReference type="Pfam" id="PF02492">
    <property type="entry name" value="cobW"/>
    <property type="match status" value="1"/>
</dbReference>
<dbReference type="InterPro" id="IPR051316">
    <property type="entry name" value="Zinc-reg_GTPase_activator"/>
</dbReference>
<dbReference type="PANTHER" id="PTHR13748:SF62">
    <property type="entry name" value="COBW DOMAIN-CONTAINING PROTEIN"/>
    <property type="match status" value="1"/>
</dbReference>
<proteinExistence type="predicted"/>
<accession>A0A3R5V4X6</accession>
<protein>
    <recommendedName>
        <fullName evidence="1">CobW/HypB/UreG nucleotide-binding domain-containing protein</fullName>
    </recommendedName>
</protein>
<feature type="domain" description="CobW/HypB/UreG nucleotide-binding" evidence="1">
    <location>
        <begin position="9"/>
        <end position="177"/>
    </location>
</feature>
<dbReference type="OrthoDB" id="9808822at2"/>
<evidence type="ECO:0000313" key="3">
    <source>
        <dbReference type="Proteomes" id="UP000286268"/>
    </source>
</evidence>
<dbReference type="EMBL" id="CP025746">
    <property type="protein sequence ID" value="QAA30290.1"/>
    <property type="molecule type" value="Genomic_DNA"/>
</dbReference>
<dbReference type="Gene3D" id="3.40.50.300">
    <property type="entry name" value="P-loop containing nucleotide triphosphate hydrolases"/>
    <property type="match status" value="1"/>
</dbReference>
<dbReference type="GO" id="GO:0005737">
    <property type="term" value="C:cytoplasm"/>
    <property type="evidence" value="ECO:0007669"/>
    <property type="project" value="TreeGrafter"/>
</dbReference>
<dbReference type="RefSeq" id="WP_128210741.1">
    <property type="nucleotide sequence ID" value="NZ_CP025746.1"/>
</dbReference>
<dbReference type="SUPFAM" id="SSF52540">
    <property type="entry name" value="P-loop containing nucleoside triphosphate hydrolases"/>
    <property type="match status" value="1"/>
</dbReference>
<gene>
    <name evidence="2" type="ORF">C1I91_00515</name>
</gene>
<dbReference type="PANTHER" id="PTHR13748">
    <property type="entry name" value="COBW-RELATED"/>
    <property type="match status" value="1"/>
</dbReference>
<keyword evidence="3" id="KW-1185">Reference proteome</keyword>
<dbReference type="KEGG" id="cmah:C1I91_00515"/>
<sequence length="199" mass="22562">MLGKTDIELVTGFLGAGKTSFLQAFIDISGKADEGLLVLQCENGRTQLSDELIKRKNVTLRKYKKNEQLDIKNFMRIINFYAPKRIIIECNGVSNLDDFLTFLNLKELKRKVKVTGIVTVVDSLTLNMFIKNMGSLIIPNLRSADLIVMNSCDSISEEKKRQLEDMLKAINLHAHILQCRSSTSLYEDVKNCSIIKKFV</sequence>
<evidence type="ECO:0000313" key="2">
    <source>
        <dbReference type="EMBL" id="QAA30290.1"/>
    </source>
</evidence>
<name>A0A3R5V4X6_9CLOT</name>
<dbReference type="InterPro" id="IPR003495">
    <property type="entry name" value="CobW/HypB/UreG_nucleotide-bd"/>
</dbReference>
<dbReference type="Proteomes" id="UP000286268">
    <property type="component" value="Chromosome"/>
</dbReference>
<dbReference type="InterPro" id="IPR027417">
    <property type="entry name" value="P-loop_NTPase"/>
</dbReference>
<organism evidence="2 3">
    <name type="scientific">Clostridium manihotivorum</name>
    <dbReference type="NCBI Taxonomy" id="2320868"/>
    <lineage>
        <taxon>Bacteria</taxon>
        <taxon>Bacillati</taxon>
        <taxon>Bacillota</taxon>
        <taxon>Clostridia</taxon>
        <taxon>Eubacteriales</taxon>
        <taxon>Clostridiaceae</taxon>
        <taxon>Clostridium</taxon>
    </lineage>
</organism>
<dbReference type="AlphaFoldDB" id="A0A3R5V4X6"/>
<reference evidence="2 3" key="1">
    <citation type="submission" date="2018-01" db="EMBL/GenBank/DDBJ databases">
        <title>Genome Sequencing and Assembly of Anaerobacter polyendosporus strain CT4.</title>
        <authorList>
            <person name="Tachaapaikoon C."/>
            <person name="Sutheeworapong S."/>
            <person name="Jenjaroenpun P."/>
            <person name="Wongsurawat T."/>
            <person name="Nookeaw I."/>
            <person name="Cheawchanlertfa P."/>
            <person name="Kosugi A."/>
            <person name="Cheevadhanarak S."/>
            <person name="Ratanakhanokchai K."/>
        </authorList>
    </citation>
    <scope>NUCLEOTIDE SEQUENCE [LARGE SCALE GENOMIC DNA]</scope>
    <source>
        <strain evidence="2 3">CT4</strain>
    </source>
</reference>